<dbReference type="EMBL" id="FMXR01000007">
    <property type="protein sequence ID" value="SDB12107.1"/>
    <property type="molecule type" value="Genomic_DNA"/>
</dbReference>
<evidence type="ECO:0000256" key="1">
    <source>
        <dbReference type="SAM" id="Phobius"/>
    </source>
</evidence>
<name>A0A1G6AUM2_EUBOX</name>
<feature type="transmembrane region" description="Helical" evidence="1">
    <location>
        <begin position="147"/>
        <end position="167"/>
    </location>
</feature>
<accession>A0A1G6AUM2</accession>
<keyword evidence="1" id="KW-1133">Transmembrane helix</keyword>
<keyword evidence="3" id="KW-1185">Reference proteome</keyword>
<feature type="transmembrane region" description="Helical" evidence="1">
    <location>
        <begin position="65"/>
        <end position="82"/>
    </location>
</feature>
<feature type="transmembrane region" description="Helical" evidence="1">
    <location>
        <begin position="102"/>
        <end position="135"/>
    </location>
</feature>
<dbReference type="GO" id="GO:0015128">
    <property type="term" value="F:gluconate transmembrane transporter activity"/>
    <property type="evidence" value="ECO:0007669"/>
    <property type="project" value="InterPro"/>
</dbReference>
<feature type="transmembrane region" description="Helical" evidence="1">
    <location>
        <begin position="418"/>
        <end position="440"/>
    </location>
</feature>
<dbReference type="PANTHER" id="PTHR30354:SF7">
    <property type="entry name" value="BLL7963 PROTEIN"/>
    <property type="match status" value="1"/>
</dbReference>
<reference evidence="2 3" key="1">
    <citation type="submission" date="2016-10" db="EMBL/GenBank/DDBJ databases">
        <authorList>
            <person name="de Groot N.N."/>
        </authorList>
    </citation>
    <scope>NUCLEOTIDE SEQUENCE [LARGE SCALE GENOMIC DNA]</scope>
    <source>
        <strain evidence="2 3">DSM 3217</strain>
    </source>
</reference>
<feature type="transmembrane region" description="Helical" evidence="1">
    <location>
        <begin position="296"/>
        <end position="326"/>
    </location>
</feature>
<dbReference type="AlphaFoldDB" id="A0A1G6AUM2"/>
<feature type="transmembrane region" description="Helical" evidence="1">
    <location>
        <begin position="243"/>
        <end position="276"/>
    </location>
</feature>
<evidence type="ECO:0000313" key="2">
    <source>
        <dbReference type="EMBL" id="SDB12107.1"/>
    </source>
</evidence>
<protein>
    <submittedName>
        <fullName evidence="2">H+/gluconate symporter</fullName>
    </submittedName>
</protein>
<feature type="transmembrane region" description="Helical" evidence="1">
    <location>
        <begin position="338"/>
        <end position="363"/>
    </location>
</feature>
<dbReference type="PANTHER" id="PTHR30354">
    <property type="entry name" value="GNT FAMILY GLUCONATE TRANSPORTER"/>
    <property type="match status" value="1"/>
</dbReference>
<feature type="transmembrane region" description="Helical" evidence="1">
    <location>
        <begin position="24"/>
        <end position="44"/>
    </location>
</feature>
<keyword evidence="1" id="KW-0812">Transmembrane</keyword>
<dbReference type="GO" id="GO:0005886">
    <property type="term" value="C:plasma membrane"/>
    <property type="evidence" value="ECO:0007669"/>
    <property type="project" value="TreeGrafter"/>
</dbReference>
<proteinExistence type="predicted"/>
<dbReference type="STRING" id="1732.SAMN02910417_00907"/>
<keyword evidence="1" id="KW-0472">Membrane</keyword>
<feature type="transmembrane region" description="Helical" evidence="1">
    <location>
        <begin position="187"/>
        <end position="205"/>
    </location>
</feature>
<dbReference type="Proteomes" id="UP000199228">
    <property type="component" value="Unassembled WGS sequence"/>
</dbReference>
<gene>
    <name evidence="2" type="ORF">SAMN02910417_00907</name>
</gene>
<evidence type="ECO:0000313" key="3">
    <source>
        <dbReference type="Proteomes" id="UP000199228"/>
    </source>
</evidence>
<sequence>MLSLVGIFVGLALMIFLAYKGHSIIWVAPLCAFVVVLFSCAAGLGEDRTLLSSYTVDYMQGVGEYFISWFPTFLLGAIYGKVMDITGAASSLAKVIVRLVGTRMAVLAVLIPCMLLTYGGVSLFVVVFIMYPMGYEIYKAADIPRHMLPAVIAFGAMGITMTCIPGTPQIQNLIPMDYYGTDATAAPVLGIVAALLIGIPGYLYLNRRVKSAKKSGKHFEPDPQMSIANEDEKKPSWHWLSGLVPLIVVFVTLNILDLNIVIALILGIICCFLFNMNMMKEVPHALTEGAKGSVTAMMNTACAVGFGSVIKIVPGFVLLTGLLIGSTSNPVSLLLSEALATGVLSGATGSASGGLSIALSAFADNYLAMADNLGISPQLLHRIGAIAAGALDKLPHNGAIITLLAVSHCTHKESYKDIFVTSVVIPVLATIILVVVWGIAM</sequence>
<organism evidence="2 3">
    <name type="scientific">Eubacterium oxidoreducens</name>
    <dbReference type="NCBI Taxonomy" id="1732"/>
    <lineage>
        <taxon>Bacteria</taxon>
        <taxon>Bacillati</taxon>
        <taxon>Bacillota</taxon>
        <taxon>Clostridia</taxon>
        <taxon>Eubacteriales</taxon>
        <taxon>Eubacteriaceae</taxon>
        <taxon>Eubacterium</taxon>
    </lineage>
</organism>
<dbReference type="InterPro" id="IPR003474">
    <property type="entry name" value="Glcn_transporter"/>
</dbReference>